<dbReference type="Proteomes" id="UP000536685">
    <property type="component" value="Unassembled WGS sequence"/>
</dbReference>
<organism evidence="2 3">
    <name type="scientific">Conyzicola lurida</name>
    <dbReference type="NCBI Taxonomy" id="1172621"/>
    <lineage>
        <taxon>Bacteria</taxon>
        <taxon>Bacillati</taxon>
        <taxon>Actinomycetota</taxon>
        <taxon>Actinomycetes</taxon>
        <taxon>Micrococcales</taxon>
        <taxon>Microbacteriaceae</taxon>
        <taxon>Conyzicola</taxon>
    </lineage>
</organism>
<dbReference type="Gene3D" id="3.30.1330.80">
    <property type="entry name" value="Hypothetical protein, similar to alpha- acetolactate decarboxylase, domain 2"/>
    <property type="match status" value="1"/>
</dbReference>
<evidence type="ECO:0000313" key="3">
    <source>
        <dbReference type="Proteomes" id="UP000536685"/>
    </source>
</evidence>
<proteinExistence type="predicted"/>
<evidence type="ECO:0000259" key="1">
    <source>
        <dbReference type="PROSITE" id="PS51742"/>
    </source>
</evidence>
<sequence length="153" mass="16119">MISTPITTGRRFAVVLQPGDDVLDSIRAVCAEHGIEQGYLPVFLGAFTRVSLIGTCAPIADHDAPLPDSVHLEGVEGTGSGTIAFDPATGAVLPHVHVAVGVKAYAANGYAGHLLAATVHYVTELVIEEVLTPRFERRPDAAAHGLANLYFEH</sequence>
<dbReference type="AlphaFoldDB" id="A0A841AL09"/>
<comment type="caution">
    <text evidence="2">The sequence shown here is derived from an EMBL/GenBank/DDBJ whole genome shotgun (WGS) entry which is preliminary data.</text>
</comment>
<dbReference type="Pfam" id="PF03479">
    <property type="entry name" value="PCC"/>
    <property type="match status" value="1"/>
</dbReference>
<feature type="domain" description="PPC" evidence="1">
    <location>
        <begin position="6"/>
        <end position="152"/>
    </location>
</feature>
<keyword evidence="3" id="KW-1185">Reference proteome</keyword>
<dbReference type="SUPFAM" id="SSF117856">
    <property type="entry name" value="AF0104/ALDC/Ptd012-like"/>
    <property type="match status" value="1"/>
</dbReference>
<keyword evidence="2" id="KW-0238">DNA-binding</keyword>
<reference evidence="2 3" key="1">
    <citation type="submission" date="2020-08" db="EMBL/GenBank/DDBJ databases">
        <title>Sequencing the genomes of 1000 actinobacteria strains.</title>
        <authorList>
            <person name="Klenk H.-P."/>
        </authorList>
    </citation>
    <scope>NUCLEOTIDE SEQUENCE [LARGE SCALE GENOMIC DNA]</scope>
    <source>
        <strain evidence="2 3">DSM 105784</strain>
    </source>
</reference>
<dbReference type="CDD" id="cd11378">
    <property type="entry name" value="DUF296"/>
    <property type="match status" value="1"/>
</dbReference>
<dbReference type="GO" id="GO:0003677">
    <property type="term" value="F:DNA binding"/>
    <property type="evidence" value="ECO:0007669"/>
    <property type="project" value="UniProtKB-KW"/>
</dbReference>
<accession>A0A841AL09</accession>
<evidence type="ECO:0000313" key="2">
    <source>
        <dbReference type="EMBL" id="MBB5842333.1"/>
    </source>
</evidence>
<dbReference type="InterPro" id="IPR005175">
    <property type="entry name" value="PPC_dom"/>
</dbReference>
<dbReference type="RefSeq" id="WP_184233608.1">
    <property type="nucleotide sequence ID" value="NZ_JACHMJ010000001.1"/>
</dbReference>
<gene>
    <name evidence="2" type="ORF">HD599_000656</name>
</gene>
<protein>
    <submittedName>
        <fullName evidence="2">Putative DNA-binding protein with PD1-like motif</fullName>
    </submittedName>
</protein>
<dbReference type="EMBL" id="JACHMJ010000001">
    <property type="protein sequence ID" value="MBB5842333.1"/>
    <property type="molecule type" value="Genomic_DNA"/>
</dbReference>
<dbReference type="PROSITE" id="PS51742">
    <property type="entry name" value="PPC"/>
    <property type="match status" value="1"/>
</dbReference>
<name>A0A841AL09_9MICO</name>